<proteinExistence type="inferred from homology"/>
<comment type="caution">
    <text evidence="2">The sequence shown here is derived from an EMBL/GenBank/DDBJ whole genome shotgun (WGS) entry which is preliminary data.</text>
</comment>
<dbReference type="PANTHER" id="PTHR42879">
    <property type="entry name" value="3-OXOACYL-(ACYL-CARRIER-PROTEIN) REDUCTASE"/>
    <property type="match status" value="1"/>
</dbReference>
<dbReference type="CDD" id="cd05233">
    <property type="entry name" value="SDR_c"/>
    <property type="match status" value="1"/>
</dbReference>
<dbReference type="InterPro" id="IPR050259">
    <property type="entry name" value="SDR"/>
</dbReference>
<organism evidence="2 3">
    <name type="scientific">Saccharopolyspora aridisoli</name>
    <dbReference type="NCBI Taxonomy" id="2530385"/>
    <lineage>
        <taxon>Bacteria</taxon>
        <taxon>Bacillati</taxon>
        <taxon>Actinomycetota</taxon>
        <taxon>Actinomycetes</taxon>
        <taxon>Pseudonocardiales</taxon>
        <taxon>Pseudonocardiaceae</taxon>
        <taxon>Saccharopolyspora</taxon>
    </lineage>
</organism>
<dbReference type="SUPFAM" id="SSF51735">
    <property type="entry name" value="NAD(P)-binding Rossmann-fold domains"/>
    <property type="match status" value="1"/>
</dbReference>
<dbReference type="OrthoDB" id="9804774at2"/>
<dbReference type="InterPro" id="IPR002347">
    <property type="entry name" value="SDR_fam"/>
</dbReference>
<dbReference type="PRINTS" id="PR00081">
    <property type="entry name" value="GDHRDH"/>
</dbReference>
<reference evidence="2 3" key="1">
    <citation type="submission" date="2019-03" db="EMBL/GenBank/DDBJ databases">
        <title>Draft genome sequences of novel Actinobacteria.</title>
        <authorList>
            <person name="Sahin N."/>
            <person name="Ay H."/>
            <person name="Saygin H."/>
        </authorList>
    </citation>
    <scope>NUCLEOTIDE SEQUENCE [LARGE SCALE GENOMIC DNA]</scope>
    <source>
        <strain evidence="2 3">16K404</strain>
    </source>
</reference>
<protein>
    <submittedName>
        <fullName evidence="2">SDR family oxidoreductase</fullName>
    </submittedName>
</protein>
<evidence type="ECO:0000313" key="2">
    <source>
        <dbReference type="EMBL" id="TDC95448.1"/>
    </source>
</evidence>
<dbReference type="PRINTS" id="PR00080">
    <property type="entry name" value="SDRFAMILY"/>
</dbReference>
<accession>A0A4R4USU4</accession>
<evidence type="ECO:0000256" key="1">
    <source>
        <dbReference type="ARBA" id="ARBA00006484"/>
    </source>
</evidence>
<dbReference type="AlphaFoldDB" id="A0A4R4USU4"/>
<comment type="similarity">
    <text evidence="1">Belongs to the short-chain dehydrogenases/reductases (SDR) family.</text>
</comment>
<keyword evidence="3" id="KW-1185">Reference proteome</keyword>
<name>A0A4R4USU4_9PSEU</name>
<sequence>MKPGTTSDGLLTGTTVLVTGASGGIGRETALAAHREGAHVIAHWAHNERAAADLEKLLGGRGRLVRADLLDPDATENMWHEALAWRGRIDVLVNNAGAWLSSSPRDAGDWRRGWSENLALNLTGPADLSRNALLHFEERGGGVIVSVTSRSAHRGDDAEHLAYGAAKAGLQSLTKGIARGFARSGVLAYSIAPGWVATELAAGSTSGADLPLGEVTPPQDVAEMIVFLASGRSRHTTGATIDITGADYVR</sequence>
<gene>
    <name evidence="2" type="ORF">E1161_04525</name>
</gene>
<dbReference type="RefSeq" id="WP_132619872.1">
    <property type="nucleotide sequence ID" value="NZ_SMKV01000004.1"/>
</dbReference>
<evidence type="ECO:0000313" key="3">
    <source>
        <dbReference type="Proteomes" id="UP000294744"/>
    </source>
</evidence>
<dbReference type="PANTHER" id="PTHR42879:SF2">
    <property type="entry name" value="3-OXOACYL-[ACYL-CARRIER-PROTEIN] REDUCTASE FABG"/>
    <property type="match status" value="1"/>
</dbReference>
<dbReference type="InterPro" id="IPR036291">
    <property type="entry name" value="NAD(P)-bd_dom_sf"/>
</dbReference>
<dbReference type="Pfam" id="PF13561">
    <property type="entry name" value="adh_short_C2"/>
    <property type="match status" value="1"/>
</dbReference>
<dbReference type="Gene3D" id="3.40.50.720">
    <property type="entry name" value="NAD(P)-binding Rossmann-like Domain"/>
    <property type="match status" value="1"/>
</dbReference>
<dbReference type="EMBL" id="SMKV01000004">
    <property type="protein sequence ID" value="TDC95448.1"/>
    <property type="molecule type" value="Genomic_DNA"/>
</dbReference>
<dbReference type="Proteomes" id="UP000294744">
    <property type="component" value="Unassembled WGS sequence"/>
</dbReference>